<dbReference type="AlphaFoldDB" id="A0A0Z8PYJ8"/>
<accession>A0A0Z8PYJ8</accession>
<dbReference type="EMBL" id="FIJK01000054">
    <property type="protein sequence ID" value="CYW54109.1"/>
    <property type="molecule type" value="Genomic_DNA"/>
</dbReference>
<dbReference type="Pfam" id="PF06199">
    <property type="entry name" value="Phage_tail_2"/>
    <property type="match status" value="1"/>
</dbReference>
<gene>
    <name evidence="1" type="ORF">ERS132539_01877</name>
</gene>
<dbReference type="Proteomes" id="UP000069526">
    <property type="component" value="Unassembled WGS sequence"/>
</dbReference>
<evidence type="ECO:0000313" key="1">
    <source>
        <dbReference type="EMBL" id="CYW54109.1"/>
    </source>
</evidence>
<dbReference type="InterPro" id="IPR011855">
    <property type="entry name" value="Phgtail_TP901_1"/>
</dbReference>
<name>A0A0Z8PYJ8_STRSU</name>
<reference evidence="1 2" key="1">
    <citation type="submission" date="2016-02" db="EMBL/GenBank/DDBJ databases">
        <authorList>
            <consortium name="Pathogen Informatics"/>
        </authorList>
    </citation>
    <scope>NUCLEOTIDE SEQUENCE [LARGE SCALE GENOMIC DNA]</scope>
    <source>
        <strain evidence="1 2">SS1013</strain>
    </source>
</reference>
<dbReference type="NCBIfam" id="TIGR02126">
    <property type="entry name" value="phgtail_TP901_1"/>
    <property type="match status" value="1"/>
</dbReference>
<dbReference type="PRINTS" id="PR01997">
    <property type="entry name" value="MTP2FAMILY"/>
</dbReference>
<evidence type="ECO:0000313" key="2">
    <source>
        <dbReference type="Proteomes" id="UP000069526"/>
    </source>
</evidence>
<dbReference type="InterPro" id="IPR022345">
    <property type="entry name" value="Phage_69_Orf23_MTP"/>
</dbReference>
<dbReference type="RefSeq" id="WP_044767073.1">
    <property type="nucleotide sequence ID" value="NZ_CEIH01000062.1"/>
</dbReference>
<sequence length="181" mass="20591">MAELIQGKDLIVFFRRVIDQKKQDAGKVRFQTEHTINSEKEVETTNTKDGVVNSITDGETSGEFTSLAYRENVDTVNMWKEMRKWYLAKDKVEVWQVDLGSKRQNGDKEVYDVDYYQGYLKNFEISAPSDDKVELSYEMAMDGNGVQAVDSLTETQKEAVEAAQYAYHTLAKETEVSGSSV</sequence>
<organism evidence="1 2">
    <name type="scientific">Streptococcus suis</name>
    <dbReference type="NCBI Taxonomy" id="1307"/>
    <lineage>
        <taxon>Bacteria</taxon>
        <taxon>Bacillati</taxon>
        <taxon>Bacillota</taxon>
        <taxon>Bacilli</taxon>
        <taxon>Lactobacillales</taxon>
        <taxon>Streptococcaceae</taxon>
        <taxon>Streptococcus</taxon>
    </lineage>
</organism>
<proteinExistence type="predicted"/>
<protein>
    <submittedName>
        <fullName evidence="1">Major tail protein</fullName>
    </submittedName>
</protein>